<comment type="caution">
    <text evidence="10">The sequence shown here is derived from an EMBL/GenBank/DDBJ whole genome shotgun (WGS) entry which is preliminary data.</text>
</comment>
<feature type="transmembrane region" description="Helical" evidence="7">
    <location>
        <begin position="75"/>
        <end position="94"/>
    </location>
</feature>
<protein>
    <submittedName>
        <fullName evidence="10">Competence protein</fullName>
    </submittedName>
</protein>
<name>A0A2P7SC86_9HYPH</name>
<dbReference type="InterPro" id="IPR004477">
    <property type="entry name" value="ComEC_N"/>
</dbReference>
<evidence type="ECO:0000256" key="4">
    <source>
        <dbReference type="ARBA" id="ARBA00022989"/>
    </source>
</evidence>
<feature type="domain" description="DUF4131" evidence="9">
    <location>
        <begin position="101"/>
        <end position="250"/>
    </location>
</feature>
<keyword evidence="4 7" id="KW-1133">Transmembrane helix</keyword>
<comment type="subcellular location">
    <subcellularLocation>
        <location evidence="1">Cell membrane</location>
        <topology evidence="1">Multi-pass membrane protein</topology>
    </subcellularLocation>
</comment>
<organism evidence="10 11">
    <name type="scientific">Kumtagia ephedrae</name>
    <dbReference type="NCBI Taxonomy" id="2116701"/>
    <lineage>
        <taxon>Bacteria</taxon>
        <taxon>Pseudomonadati</taxon>
        <taxon>Pseudomonadota</taxon>
        <taxon>Alphaproteobacteria</taxon>
        <taxon>Hyphomicrobiales</taxon>
        <taxon>Phyllobacteriaceae</taxon>
        <taxon>Kumtagia</taxon>
    </lineage>
</organism>
<evidence type="ECO:0000313" key="11">
    <source>
        <dbReference type="Proteomes" id="UP000241229"/>
    </source>
</evidence>
<keyword evidence="5 7" id="KW-0472">Membrane</keyword>
<feature type="transmembrane region" description="Helical" evidence="7">
    <location>
        <begin position="464"/>
        <end position="486"/>
    </location>
</feature>
<feature type="transmembrane region" description="Helical" evidence="7">
    <location>
        <begin position="403"/>
        <end position="419"/>
    </location>
</feature>
<keyword evidence="2" id="KW-1003">Cell membrane</keyword>
<evidence type="ECO:0000256" key="3">
    <source>
        <dbReference type="ARBA" id="ARBA00022692"/>
    </source>
</evidence>
<dbReference type="GO" id="GO:0005886">
    <property type="term" value="C:plasma membrane"/>
    <property type="evidence" value="ECO:0007669"/>
    <property type="project" value="UniProtKB-SubCell"/>
</dbReference>
<evidence type="ECO:0000256" key="7">
    <source>
        <dbReference type="SAM" id="Phobius"/>
    </source>
</evidence>
<reference evidence="10 11" key="1">
    <citation type="submission" date="2018-03" db="EMBL/GenBank/DDBJ databases">
        <title>The draft genome of Mesorhizobium sp. 6GN-30.</title>
        <authorList>
            <person name="Liu L."/>
            <person name="Li L."/>
            <person name="Wang T."/>
            <person name="Zhang X."/>
            <person name="Liang L."/>
        </authorList>
    </citation>
    <scope>NUCLEOTIDE SEQUENCE [LARGE SCALE GENOMIC DNA]</scope>
    <source>
        <strain evidence="10 11">6GN30</strain>
    </source>
</reference>
<feature type="region of interest" description="Disordered" evidence="6">
    <location>
        <begin position="651"/>
        <end position="702"/>
    </location>
</feature>
<evidence type="ECO:0000259" key="9">
    <source>
        <dbReference type="Pfam" id="PF13567"/>
    </source>
</evidence>
<dbReference type="AlphaFoldDB" id="A0A2P7SC86"/>
<feature type="transmembrane region" description="Helical" evidence="7">
    <location>
        <begin position="316"/>
        <end position="343"/>
    </location>
</feature>
<feature type="compositionally biased region" description="Low complexity" evidence="6">
    <location>
        <begin position="845"/>
        <end position="858"/>
    </location>
</feature>
<proteinExistence type="predicted"/>
<feature type="compositionally biased region" description="Basic and acidic residues" evidence="6">
    <location>
        <begin position="666"/>
        <end position="680"/>
    </location>
</feature>
<keyword evidence="11" id="KW-1185">Reference proteome</keyword>
<evidence type="ECO:0000256" key="6">
    <source>
        <dbReference type="SAM" id="MobiDB-lite"/>
    </source>
</evidence>
<feature type="region of interest" description="Disordered" evidence="6">
    <location>
        <begin position="816"/>
        <end position="887"/>
    </location>
</feature>
<feature type="transmembrane region" description="Helical" evidence="7">
    <location>
        <begin position="123"/>
        <end position="142"/>
    </location>
</feature>
<feature type="transmembrane region" description="Helical" evidence="7">
    <location>
        <begin position="561"/>
        <end position="580"/>
    </location>
</feature>
<dbReference type="InterPro" id="IPR052159">
    <property type="entry name" value="Competence_DNA_uptake"/>
</dbReference>
<keyword evidence="3 7" id="KW-0812">Transmembrane</keyword>
<evidence type="ECO:0000259" key="8">
    <source>
        <dbReference type="Pfam" id="PF03772"/>
    </source>
</evidence>
<dbReference type="PANTHER" id="PTHR30619:SF1">
    <property type="entry name" value="RECOMBINATION PROTEIN 2"/>
    <property type="match status" value="1"/>
</dbReference>
<feature type="transmembrane region" description="Helical" evidence="7">
    <location>
        <begin position="425"/>
        <end position="443"/>
    </location>
</feature>
<dbReference type="InterPro" id="IPR025405">
    <property type="entry name" value="DUF4131"/>
</dbReference>
<evidence type="ECO:0000313" key="10">
    <source>
        <dbReference type="EMBL" id="PSJ60099.1"/>
    </source>
</evidence>
<dbReference type="Pfam" id="PF03772">
    <property type="entry name" value="Competence"/>
    <property type="match status" value="1"/>
</dbReference>
<evidence type="ECO:0000256" key="2">
    <source>
        <dbReference type="ARBA" id="ARBA00022475"/>
    </source>
</evidence>
<sequence length="887" mass="92503">MADTSAGDWDERLLLRGASQPPQEVAAVAPFPRLPVNSRRTGRPFLIIAGKARTALPIAFHAAESAATLEVERGTLFLLVPVFLAVGALLYFQISFEPDGRLLLAATATMIAAMTFGPRAAAWRLPVLAVLLVCLGALLGKVETWRAGTAMLGGEVATRVNGYVTGLDRLANGRVRLTIDVASTERPRLRYAPQRIRATARKLPEGVAVGSTVSGLVRLRPPSGPVRPGSYDFSFESYFDGIGASGFFMSGPELASSRTASLAGRFTAALENVRNRFAERVRQRVAGAEGEIAAALMVGVRAGIPDETSEALRRTGLYHVISISGLHMALVAGVVIGALRAGMALFPGFASRRPVKKYAAAGGLAAVAGYLAISGGEVAAQRSFLMLAVMLVAVLCDRAALTMRNLAISAIIVLVLTPHEVVGPSFQMSFAATAALVAAYAWWSERRNAEAGTMPAQPSFAAMALRRTVGIAVGLFVTSLVAGLATTAYGAYHFQRIAPLSLGANLVAMPIVSVVVMPAAVLAAAAMPFGLDGPFLDLMGKGISAMVAVAEWFSRRSPVDAVGLISVGSVLLLTLALVIATVATTWLRLAALPFALAGLLTLDNVRPPDVLVSEDGALVGLLDAQDGLAVNRTRANAFTAQNWQRALEGRAVHKPQRIVERPGPTADKRETGGNRPRQGDPIDDVPPAAARNEKTAGSEADGPTLESIALAARDGGGFLCGPAGCAARLMSGAVVVHTADAEEARRACAFAAVIVLDDAAVPLKCADERLAVVTRRDLARSGSAAVFLTPGAGPPQIDFAIGLPERPWHGHRVFSREARGLPPYRRGKQGKPQDPLAPAGTDVPARAATDSRAATADSDGVDRVPIVPDSSPKPSSGADAGETSGRP</sequence>
<feature type="domain" description="ComEC/Rec2-related protein" evidence="8">
    <location>
        <begin position="296"/>
        <end position="587"/>
    </location>
</feature>
<dbReference type="Pfam" id="PF13567">
    <property type="entry name" value="DUF4131"/>
    <property type="match status" value="1"/>
</dbReference>
<evidence type="ECO:0000256" key="5">
    <source>
        <dbReference type="ARBA" id="ARBA00023136"/>
    </source>
</evidence>
<dbReference type="PANTHER" id="PTHR30619">
    <property type="entry name" value="DNA INTERNALIZATION/COMPETENCE PROTEIN COMEC/REC2"/>
    <property type="match status" value="1"/>
</dbReference>
<dbReference type="NCBIfam" id="TIGR00360">
    <property type="entry name" value="ComEC_N-term"/>
    <property type="match status" value="1"/>
</dbReference>
<feature type="transmembrane region" description="Helical" evidence="7">
    <location>
        <begin position="355"/>
        <end position="373"/>
    </location>
</feature>
<evidence type="ECO:0000256" key="1">
    <source>
        <dbReference type="ARBA" id="ARBA00004651"/>
    </source>
</evidence>
<dbReference type="OrthoDB" id="9790149at2"/>
<dbReference type="Proteomes" id="UP000241229">
    <property type="component" value="Unassembled WGS sequence"/>
</dbReference>
<gene>
    <name evidence="10" type="ORF">C7I84_12475</name>
</gene>
<feature type="transmembrane region" description="Helical" evidence="7">
    <location>
        <begin position="506"/>
        <end position="531"/>
    </location>
</feature>
<dbReference type="RefSeq" id="WP_106772510.1">
    <property type="nucleotide sequence ID" value="NZ_PXYK01000010.1"/>
</dbReference>
<dbReference type="EMBL" id="PXYK01000010">
    <property type="protein sequence ID" value="PSJ60099.1"/>
    <property type="molecule type" value="Genomic_DNA"/>
</dbReference>
<accession>A0A2P7SC86</accession>